<organism evidence="2 3">
    <name type="scientific">Fictibacillus arsenicus</name>
    <dbReference type="NCBI Taxonomy" id="255247"/>
    <lineage>
        <taxon>Bacteria</taxon>
        <taxon>Bacillati</taxon>
        <taxon>Bacillota</taxon>
        <taxon>Bacilli</taxon>
        <taxon>Bacillales</taxon>
        <taxon>Fictibacillaceae</taxon>
        <taxon>Fictibacillus</taxon>
    </lineage>
</organism>
<name>A0A1B1Z974_9BACL</name>
<reference evidence="2 3" key="1">
    <citation type="submission" date="2016-08" db="EMBL/GenBank/DDBJ databases">
        <title>Complete genome sequence of Fictibacillus arsenicus G25-54, a strain with toxicity to nematodes and a potential arsenic-resistance activity.</title>
        <authorList>
            <person name="Zheng Z."/>
        </authorList>
    </citation>
    <scope>NUCLEOTIDE SEQUENCE [LARGE SCALE GENOMIC DNA]</scope>
    <source>
        <strain evidence="2 3">G25-54</strain>
    </source>
</reference>
<dbReference type="EMBL" id="CP016761">
    <property type="protein sequence ID" value="ANX13984.1"/>
    <property type="molecule type" value="Genomic_DNA"/>
</dbReference>
<evidence type="ECO:0000313" key="3">
    <source>
        <dbReference type="Proteomes" id="UP000077412"/>
    </source>
</evidence>
<evidence type="ECO:0000313" key="2">
    <source>
        <dbReference type="EMBL" id="ANX13984.1"/>
    </source>
</evidence>
<dbReference type="GO" id="GO:0016787">
    <property type="term" value="F:hydrolase activity"/>
    <property type="evidence" value="ECO:0007669"/>
    <property type="project" value="InterPro"/>
</dbReference>
<feature type="domain" description="CTF/NF-I" evidence="1">
    <location>
        <begin position="1"/>
        <end position="187"/>
    </location>
</feature>
<evidence type="ECO:0000259" key="1">
    <source>
        <dbReference type="PROSITE" id="PS51080"/>
    </source>
</evidence>
<dbReference type="Pfam" id="PF01738">
    <property type="entry name" value="DLH"/>
    <property type="match status" value="1"/>
</dbReference>
<keyword evidence="3" id="KW-1185">Reference proteome</keyword>
<dbReference type="PROSITE" id="PS51080">
    <property type="entry name" value="CTF_NFI_2"/>
    <property type="match status" value="1"/>
</dbReference>
<dbReference type="Gene3D" id="3.40.50.1820">
    <property type="entry name" value="alpha/beta hydrolase"/>
    <property type="match status" value="1"/>
</dbReference>
<dbReference type="SUPFAM" id="SSF53474">
    <property type="entry name" value="alpha/beta-Hydrolases"/>
    <property type="match status" value="1"/>
</dbReference>
<dbReference type="Proteomes" id="UP000077412">
    <property type="component" value="Chromosome"/>
</dbReference>
<dbReference type="STRING" id="255247.ABE41_018385"/>
<dbReference type="InterPro" id="IPR029058">
    <property type="entry name" value="AB_hydrolase_fold"/>
</dbReference>
<dbReference type="AlphaFoldDB" id="A0A1B1Z974"/>
<dbReference type="GO" id="GO:0003700">
    <property type="term" value="F:DNA-binding transcription factor activity"/>
    <property type="evidence" value="ECO:0007669"/>
    <property type="project" value="InterPro"/>
</dbReference>
<dbReference type="PANTHER" id="PTHR22946">
    <property type="entry name" value="DIENELACTONE HYDROLASE DOMAIN-CONTAINING PROTEIN-RELATED"/>
    <property type="match status" value="1"/>
</dbReference>
<proteinExistence type="predicted"/>
<gene>
    <name evidence="2" type="ORF">ABE41_018385</name>
</gene>
<dbReference type="OrthoDB" id="3668964at2"/>
<sequence>MYRLNDLNNNPLPSLITESTTKSEWQQKKQKIKASWLSYLGKISYPPAKIEWTTIKETEKENYIEKLISYQSADGDYVPALLLIPRNLNESRPGIIALHPTDEKGKTDIATEYGRENRLYALELVNRGFTVLAPDAITAGERVKKGESSFHTKAFYEKHPDQTAVGKMLTDHMYGVSLLQQLPEVNSKNIGTIGHSLGGYNAYFLAGLDERIKCVICSCGFSTFKGDPEKHRWGKREWFSHIPKLSEDINQGQVPFEFHEIASLVAPIPFFNWMSFNDHIFPHYEPAIESMKLIDDLYHWLDEKGKFIQLCGNNGHDFPEFIRKMAYELLEVHLNANN</sequence>
<dbReference type="InterPro" id="IPR002925">
    <property type="entry name" value="Dienelactn_hydro"/>
</dbReference>
<protein>
    <recommendedName>
        <fullName evidence="1">CTF/NF-I domain-containing protein</fullName>
    </recommendedName>
</protein>
<accession>A0A1B1Z974</accession>
<dbReference type="InterPro" id="IPR020604">
    <property type="entry name" value="CTF/NFI_DNA-bd-dom"/>
</dbReference>
<dbReference type="InterPro" id="IPR050261">
    <property type="entry name" value="FrsA_esterase"/>
</dbReference>
<dbReference type="RefSeq" id="WP_066293542.1">
    <property type="nucleotide sequence ID" value="NZ_CP016761.1"/>
</dbReference>
<dbReference type="KEGG" id="far:ABE41_018385"/>